<protein>
    <submittedName>
        <fullName evidence="1">Uncharacterized protein</fullName>
    </submittedName>
</protein>
<accession>A0A3N6PJU4</accession>
<evidence type="ECO:0000313" key="2">
    <source>
        <dbReference type="Proteomes" id="UP000269154"/>
    </source>
</evidence>
<gene>
    <name evidence="1" type="ORF">D5R40_27425</name>
</gene>
<proteinExistence type="predicted"/>
<dbReference type="EMBL" id="RCBY01000251">
    <property type="protein sequence ID" value="RQH27478.1"/>
    <property type="molecule type" value="Genomic_DNA"/>
</dbReference>
<organism evidence="1 2">
    <name type="scientific">Okeania hirsuta</name>
    <dbReference type="NCBI Taxonomy" id="1458930"/>
    <lineage>
        <taxon>Bacteria</taxon>
        <taxon>Bacillati</taxon>
        <taxon>Cyanobacteriota</taxon>
        <taxon>Cyanophyceae</taxon>
        <taxon>Oscillatoriophycideae</taxon>
        <taxon>Oscillatoriales</taxon>
        <taxon>Microcoleaceae</taxon>
        <taxon>Okeania</taxon>
    </lineage>
</organism>
<dbReference type="AlphaFoldDB" id="A0A3N6PJU4"/>
<sequence length="62" mass="7169">MIVTQNNPAPWNNIIQSILIQCVRANGYSPLQYNYRLLSLNTDLRNRAIAGINNYTMWSIKD</sequence>
<dbReference type="Proteomes" id="UP000269154">
    <property type="component" value="Unassembled WGS sequence"/>
</dbReference>
<keyword evidence="2" id="KW-1185">Reference proteome</keyword>
<name>A0A3N6PJU4_9CYAN</name>
<reference evidence="1 2" key="1">
    <citation type="journal article" date="2018" name="ACS Chem. Biol.">
        <title>Ketoreductase domain dysfunction expands chemodiversity: malyngamide biosynthesis in the cyanobacterium Okeania hirsuta.</title>
        <authorList>
            <person name="Moss N.A."/>
            <person name="Leao T."/>
            <person name="Rankin M."/>
            <person name="McCullough T.M."/>
            <person name="Qu P."/>
            <person name="Korobeynikov A."/>
            <person name="Smith J.L."/>
            <person name="Gerwick L."/>
            <person name="Gerwick W.H."/>
        </authorList>
    </citation>
    <scope>NUCLEOTIDE SEQUENCE [LARGE SCALE GENOMIC DNA]</scope>
    <source>
        <strain evidence="1 2">PAB10Feb10-1</strain>
    </source>
</reference>
<comment type="caution">
    <text evidence="1">The sequence shown here is derived from an EMBL/GenBank/DDBJ whole genome shotgun (WGS) entry which is preliminary data.</text>
</comment>
<evidence type="ECO:0000313" key="1">
    <source>
        <dbReference type="EMBL" id="RQH27478.1"/>
    </source>
</evidence>